<dbReference type="InterPro" id="IPR013321">
    <property type="entry name" value="Arc_rbn_hlx_hlx"/>
</dbReference>
<feature type="region of interest" description="Disordered" evidence="1">
    <location>
        <begin position="44"/>
        <end position="69"/>
    </location>
</feature>
<dbReference type="RefSeq" id="WP_179445331.1">
    <property type="nucleotide sequence ID" value="NZ_JACBZS010000001.1"/>
</dbReference>
<dbReference type="Proteomes" id="UP000527616">
    <property type="component" value="Unassembled WGS sequence"/>
</dbReference>
<gene>
    <name evidence="2" type="ORF">GGQ54_002078</name>
</gene>
<evidence type="ECO:0000313" key="2">
    <source>
        <dbReference type="EMBL" id="NYI71518.1"/>
    </source>
</evidence>
<reference evidence="2 3" key="1">
    <citation type="submission" date="2020-07" db="EMBL/GenBank/DDBJ databases">
        <title>Sequencing the genomes of 1000 actinobacteria strains.</title>
        <authorList>
            <person name="Klenk H.-P."/>
        </authorList>
    </citation>
    <scope>NUCLEOTIDE SEQUENCE [LARGE SCALE GENOMIC DNA]</scope>
    <source>
        <strain evidence="2 3">DSM 103164</strain>
    </source>
</reference>
<dbReference type="GO" id="GO:0006355">
    <property type="term" value="P:regulation of DNA-templated transcription"/>
    <property type="evidence" value="ECO:0007669"/>
    <property type="project" value="InterPro"/>
</dbReference>
<protein>
    <recommendedName>
        <fullName evidence="4">Ribbon-helix-helix protein CopG domain-containing protein</fullName>
    </recommendedName>
</protein>
<name>A0A7Z0DA57_9ACTN</name>
<dbReference type="AlphaFoldDB" id="A0A7Z0DA57"/>
<accession>A0A7Z0DA57</accession>
<proteinExistence type="predicted"/>
<evidence type="ECO:0008006" key="4">
    <source>
        <dbReference type="Google" id="ProtNLM"/>
    </source>
</evidence>
<dbReference type="InterPro" id="IPR010985">
    <property type="entry name" value="Ribbon_hlx_hlx"/>
</dbReference>
<dbReference type="Gene3D" id="1.10.1220.10">
    <property type="entry name" value="Met repressor-like"/>
    <property type="match status" value="1"/>
</dbReference>
<dbReference type="EMBL" id="JACBZS010000001">
    <property type="protein sequence ID" value="NYI71518.1"/>
    <property type="molecule type" value="Genomic_DNA"/>
</dbReference>
<evidence type="ECO:0000313" key="3">
    <source>
        <dbReference type="Proteomes" id="UP000527616"/>
    </source>
</evidence>
<organism evidence="2 3">
    <name type="scientific">Naumannella cuiyingiana</name>
    <dbReference type="NCBI Taxonomy" id="1347891"/>
    <lineage>
        <taxon>Bacteria</taxon>
        <taxon>Bacillati</taxon>
        <taxon>Actinomycetota</taxon>
        <taxon>Actinomycetes</taxon>
        <taxon>Propionibacteriales</taxon>
        <taxon>Propionibacteriaceae</taxon>
        <taxon>Naumannella</taxon>
    </lineage>
</organism>
<sequence>MITKGQPYRDAGDVDLDTEDYTYAGQPLTEARAAEVGEAAIDRARRGRPSLTGGRVHSPQVAFRVPQPIKDRLAQAARDEHRTEAAIMRDALEAYLSAR</sequence>
<dbReference type="SUPFAM" id="SSF47598">
    <property type="entry name" value="Ribbon-helix-helix"/>
    <property type="match status" value="1"/>
</dbReference>
<comment type="caution">
    <text evidence="2">The sequence shown here is derived from an EMBL/GenBank/DDBJ whole genome shotgun (WGS) entry which is preliminary data.</text>
</comment>
<keyword evidence="3" id="KW-1185">Reference proteome</keyword>
<evidence type="ECO:0000256" key="1">
    <source>
        <dbReference type="SAM" id="MobiDB-lite"/>
    </source>
</evidence>